<proteinExistence type="predicted"/>
<dbReference type="InterPro" id="IPR010499">
    <property type="entry name" value="AraC_E-bd"/>
</dbReference>
<dbReference type="SMART" id="SM00422">
    <property type="entry name" value="HTH_MERR"/>
    <property type="match status" value="1"/>
</dbReference>
<dbReference type="Pfam" id="PF06445">
    <property type="entry name" value="GyrI-like"/>
    <property type="match status" value="1"/>
</dbReference>
<dbReference type="PANTHER" id="PTHR30204:SF69">
    <property type="entry name" value="MERR-FAMILY TRANSCRIPTIONAL REGULATOR"/>
    <property type="match status" value="1"/>
</dbReference>
<evidence type="ECO:0000256" key="4">
    <source>
        <dbReference type="ARBA" id="ARBA00023163"/>
    </source>
</evidence>
<dbReference type="Pfam" id="PF13411">
    <property type="entry name" value="MerR_1"/>
    <property type="match status" value="1"/>
</dbReference>
<dbReference type="PANTHER" id="PTHR30204">
    <property type="entry name" value="REDOX-CYCLING DRUG-SENSING TRANSCRIPTIONAL ACTIVATOR SOXR"/>
    <property type="match status" value="1"/>
</dbReference>
<keyword evidence="8" id="KW-1185">Reference proteome</keyword>
<dbReference type="InterPro" id="IPR000551">
    <property type="entry name" value="MerR-type_HTH_dom"/>
</dbReference>
<evidence type="ECO:0000256" key="1">
    <source>
        <dbReference type="ARBA" id="ARBA00022491"/>
    </source>
</evidence>
<comment type="caution">
    <text evidence="7">The sequence shown here is derived from an EMBL/GenBank/DDBJ whole genome shotgun (WGS) entry which is preliminary data.</text>
</comment>
<dbReference type="InterPro" id="IPR011256">
    <property type="entry name" value="Reg_factor_effector_dom_sf"/>
</dbReference>
<dbReference type="CDD" id="cd00592">
    <property type="entry name" value="HTH_MerR-like"/>
    <property type="match status" value="1"/>
</dbReference>
<gene>
    <name evidence="7" type="ORF">QOZ93_001300</name>
</gene>
<keyword evidence="5" id="KW-0175">Coiled coil</keyword>
<evidence type="ECO:0000256" key="2">
    <source>
        <dbReference type="ARBA" id="ARBA00023015"/>
    </source>
</evidence>
<dbReference type="PROSITE" id="PS50937">
    <property type="entry name" value="HTH_MERR_2"/>
    <property type="match status" value="1"/>
</dbReference>
<dbReference type="Proteomes" id="UP001224418">
    <property type="component" value="Unassembled WGS sequence"/>
</dbReference>
<dbReference type="SUPFAM" id="SSF46955">
    <property type="entry name" value="Putative DNA-binding domain"/>
    <property type="match status" value="1"/>
</dbReference>
<name>A0ABU0JU19_HATLI</name>
<dbReference type="InterPro" id="IPR009061">
    <property type="entry name" value="DNA-bd_dom_put_sf"/>
</dbReference>
<dbReference type="SUPFAM" id="SSF55136">
    <property type="entry name" value="Probable bacterial effector-binding domain"/>
    <property type="match status" value="1"/>
</dbReference>
<reference evidence="7 8" key="1">
    <citation type="submission" date="2023-07" db="EMBL/GenBank/DDBJ databases">
        <title>Genomic Encyclopedia of Type Strains, Phase IV (KMG-IV): sequencing the most valuable type-strain genomes for metagenomic binning, comparative biology and taxonomic classification.</title>
        <authorList>
            <person name="Goeker M."/>
        </authorList>
    </citation>
    <scope>NUCLEOTIDE SEQUENCE [LARGE SCALE GENOMIC DNA]</scope>
    <source>
        <strain evidence="7 8">DSM 1400</strain>
    </source>
</reference>
<keyword evidence="3 7" id="KW-0238">DNA-binding</keyword>
<organism evidence="7 8">
    <name type="scientific">Hathewaya limosa</name>
    <name type="common">Clostridium limosum</name>
    <dbReference type="NCBI Taxonomy" id="1536"/>
    <lineage>
        <taxon>Bacteria</taxon>
        <taxon>Bacillati</taxon>
        <taxon>Bacillota</taxon>
        <taxon>Clostridia</taxon>
        <taxon>Eubacteriales</taxon>
        <taxon>Clostridiaceae</taxon>
        <taxon>Hathewaya</taxon>
    </lineage>
</organism>
<dbReference type="SMART" id="SM00871">
    <property type="entry name" value="AraC_E_bind"/>
    <property type="match status" value="1"/>
</dbReference>
<evidence type="ECO:0000256" key="3">
    <source>
        <dbReference type="ARBA" id="ARBA00023125"/>
    </source>
</evidence>
<keyword evidence="2" id="KW-0805">Transcription regulation</keyword>
<evidence type="ECO:0000313" key="8">
    <source>
        <dbReference type="Proteomes" id="UP001224418"/>
    </source>
</evidence>
<keyword evidence="4" id="KW-0804">Transcription</keyword>
<dbReference type="EMBL" id="JAUSWN010000009">
    <property type="protein sequence ID" value="MDQ0479559.1"/>
    <property type="molecule type" value="Genomic_DNA"/>
</dbReference>
<accession>A0ABU0JU19</accession>
<evidence type="ECO:0000313" key="7">
    <source>
        <dbReference type="EMBL" id="MDQ0479559.1"/>
    </source>
</evidence>
<feature type="coiled-coil region" evidence="5">
    <location>
        <begin position="79"/>
        <end position="109"/>
    </location>
</feature>
<evidence type="ECO:0000256" key="5">
    <source>
        <dbReference type="SAM" id="Coils"/>
    </source>
</evidence>
<feature type="domain" description="HTH merR-type" evidence="6">
    <location>
        <begin position="4"/>
        <end position="72"/>
    </location>
</feature>
<dbReference type="Gene3D" id="3.20.80.10">
    <property type="entry name" value="Regulatory factor, effector binding domain"/>
    <property type="match status" value="1"/>
</dbReference>
<dbReference type="InterPro" id="IPR029442">
    <property type="entry name" value="GyrI-like"/>
</dbReference>
<dbReference type="InterPro" id="IPR047057">
    <property type="entry name" value="MerR_fam"/>
</dbReference>
<dbReference type="GO" id="GO:0003677">
    <property type="term" value="F:DNA binding"/>
    <property type="evidence" value="ECO:0007669"/>
    <property type="project" value="UniProtKB-KW"/>
</dbReference>
<keyword evidence="1" id="KW-0678">Repressor</keyword>
<dbReference type="RefSeq" id="WP_111943091.1">
    <property type="nucleotide sequence ID" value="NZ_BAAACJ010000033.1"/>
</dbReference>
<protein>
    <submittedName>
        <fullName evidence="7">DNA-binding transcriptional MerR regulator</fullName>
    </submittedName>
</protein>
<sequence>MKNYYKIGEISKIYDIGRDSLMYYEKIGILNPFRDNNGYRMYSIRDIWKLNVIKELRNLNFPMKKIKEYLDNRSIDFTKNILIEEISLLEKKILELKTLEKNIKKRLEAINSVVSNSNLYKIQLQFMNERKALKLNGDIHRDEEIDFLLKKLQRKYEHKFYVLGNNNLGAIYSMDKINQNIFNHFKAVFCLLEDEDPDYNLTLKEGYYVTFSYGGPYKKNHVYITKLLEFIENNNYKILDNPIEIYKIDVHETSLEEEFITEIQIPIEINN</sequence>
<dbReference type="Gene3D" id="1.10.1660.10">
    <property type="match status" value="1"/>
</dbReference>
<evidence type="ECO:0000259" key="6">
    <source>
        <dbReference type="PROSITE" id="PS50937"/>
    </source>
</evidence>